<dbReference type="InterPro" id="IPR000014">
    <property type="entry name" value="PAS"/>
</dbReference>
<dbReference type="Proteomes" id="UP000095751">
    <property type="component" value="Unassembled WGS sequence"/>
</dbReference>
<dbReference type="SUPFAM" id="SSF55785">
    <property type="entry name" value="PYP-like sensor domain (PAS domain)"/>
    <property type="match status" value="1"/>
</dbReference>
<dbReference type="AlphaFoldDB" id="A0A1E7FHT0"/>
<dbReference type="InParanoid" id="A0A1E7FHT0"/>
<gene>
    <name evidence="3" type="ORF">FRACYDRAFT_238156</name>
</gene>
<dbReference type="KEGG" id="fcy:FRACYDRAFT_238156"/>
<feature type="region of interest" description="Disordered" evidence="1">
    <location>
        <begin position="283"/>
        <end position="328"/>
    </location>
</feature>
<protein>
    <recommendedName>
        <fullName evidence="2">PAS domain-containing protein</fullName>
    </recommendedName>
</protein>
<proteinExistence type="predicted"/>
<dbReference type="EMBL" id="KV784357">
    <property type="protein sequence ID" value="OEU17729.1"/>
    <property type="molecule type" value="Genomic_DNA"/>
</dbReference>
<accession>A0A1E7FHT0</accession>
<reference evidence="3 4" key="1">
    <citation type="submission" date="2016-09" db="EMBL/GenBank/DDBJ databases">
        <title>Extensive genetic diversity and differential bi-allelic expression allows diatom success in the polar Southern Ocean.</title>
        <authorList>
            <consortium name="DOE Joint Genome Institute"/>
            <person name="Mock T."/>
            <person name="Otillar R.P."/>
            <person name="Strauss J."/>
            <person name="Dupont C."/>
            <person name="Frickenhaus S."/>
            <person name="Maumus F."/>
            <person name="Mcmullan M."/>
            <person name="Sanges R."/>
            <person name="Schmutz J."/>
            <person name="Toseland A."/>
            <person name="Valas R."/>
            <person name="Veluchamy A."/>
            <person name="Ward B.J."/>
            <person name="Allen A."/>
            <person name="Barry K."/>
            <person name="Falciatore A."/>
            <person name="Ferrante M."/>
            <person name="Fortunato A.E."/>
            <person name="Gloeckner G."/>
            <person name="Gruber A."/>
            <person name="Hipkin R."/>
            <person name="Janech M."/>
            <person name="Kroth P."/>
            <person name="Leese F."/>
            <person name="Lindquist E."/>
            <person name="Lyon B.R."/>
            <person name="Martin J."/>
            <person name="Mayer C."/>
            <person name="Parker M."/>
            <person name="Quesneville H."/>
            <person name="Raymond J."/>
            <person name="Uhlig C."/>
            <person name="Valentin K.U."/>
            <person name="Worden A.Z."/>
            <person name="Armbrust E.V."/>
            <person name="Bowler C."/>
            <person name="Green B."/>
            <person name="Moulton V."/>
            <person name="Van Oosterhout C."/>
            <person name="Grigoriev I."/>
        </authorList>
    </citation>
    <scope>NUCLEOTIDE SEQUENCE [LARGE SCALE GENOMIC DNA]</scope>
    <source>
        <strain evidence="3 4">CCMP1102</strain>
    </source>
</reference>
<sequence>MSEEEEDHDETKGGIDLHVLRIWHKTERYRDPKEFVSTLQNLCRFPKYFEDFCATITKCFAIKKDINNLLFRDHPTWTSVKVLRALDQNCYDKHFFCGIRSEDTTTVPKFCIDRNKVAGAAIITDWNRSMTDLTGIARSEVVGRKYEDILLEWIPSLSNVYRTESLKFIYTPLEPPKEKITFESILAQDSGTYFGYDKVTMERLNKFESGENPKPHYKFPLPLPLRQDSKDVDERYNDYVELLIDGEIIEDCHNEKSDRDSGWMGGTTFILRRKLRKSVAIVDDDMNNNGDGNTTSTATAANTSEPNTDTPRISIKDDSSTTEDEDEDELDNIFTVRYKRKIKATLHDICTKIKSSRPSTVKYMREVLFHLMDISRKSVVSNKHYVFSKDWTKNKEDDDDENENDNKNGSSNNGTATSQLSKESPTVCDASDASIVIPYIDDPDRTILTLKILEKKDSGGIGSWAIVQVPSTLNFFQLHRVVSQTINCSPSCTSKTHVWKVRNLASRNDGDHDAVQIGEGLQASCFPTGNYFRQQVSETGAYIEQQAPFYPDRYDLFPVTFVGELYASIHSTCICSLFFKEGTVVSLQEGCGYDCAKFDISCVRIGSYLSPIPKTTTNSNINAFLPKCIRRKNQDGRTTDKANKQLFLDRGCLRRNFCKINSRDCLQRIPWCHAEDPCRYRNRDKEYTGPIATTIRGLDGAPMYIIGEPPMPANDSEQKYMKHLLSINLDDSLDLKFLPERVVDDYGSFSVPFGKRAKVRDMFGKVKDFRDNDKEEGEIDGLIWEREADEADSKVLLLTKNDDENENDKRLKKKRKKK</sequence>
<organism evidence="3 4">
    <name type="scientific">Fragilariopsis cylindrus CCMP1102</name>
    <dbReference type="NCBI Taxonomy" id="635003"/>
    <lineage>
        <taxon>Eukaryota</taxon>
        <taxon>Sar</taxon>
        <taxon>Stramenopiles</taxon>
        <taxon>Ochrophyta</taxon>
        <taxon>Bacillariophyta</taxon>
        <taxon>Bacillariophyceae</taxon>
        <taxon>Bacillariophycidae</taxon>
        <taxon>Bacillariales</taxon>
        <taxon>Bacillariaceae</taxon>
        <taxon>Fragilariopsis</taxon>
    </lineage>
</organism>
<evidence type="ECO:0000313" key="4">
    <source>
        <dbReference type="Proteomes" id="UP000095751"/>
    </source>
</evidence>
<evidence type="ECO:0000313" key="3">
    <source>
        <dbReference type="EMBL" id="OEU17729.1"/>
    </source>
</evidence>
<name>A0A1E7FHT0_9STRA</name>
<evidence type="ECO:0000256" key="1">
    <source>
        <dbReference type="SAM" id="MobiDB-lite"/>
    </source>
</evidence>
<dbReference type="PROSITE" id="PS50112">
    <property type="entry name" value="PAS"/>
    <property type="match status" value="1"/>
</dbReference>
<feature type="region of interest" description="Disordered" evidence="1">
    <location>
        <begin position="393"/>
        <end position="426"/>
    </location>
</feature>
<evidence type="ECO:0000259" key="2">
    <source>
        <dbReference type="PROSITE" id="PS50112"/>
    </source>
</evidence>
<feature type="domain" description="PAS" evidence="2">
    <location>
        <begin position="123"/>
        <end position="144"/>
    </location>
</feature>
<dbReference type="OrthoDB" id="56153at2759"/>
<dbReference type="InterPro" id="IPR035965">
    <property type="entry name" value="PAS-like_dom_sf"/>
</dbReference>
<feature type="compositionally biased region" description="Low complexity" evidence="1">
    <location>
        <begin position="287"/>
        <end position="304"/>
    </location>
</feature>
<keyword evidence="4" id="KW-1185">Reference proteome</keyword>
<feature type="compositionally biased region" description="Polar residues" evidence="1">
    <location>
        <begin position="409"/>
        <end position="424"/>
    </location>
</feature>